<feature type="transmembrane region" description="Helical" evidence="7">
    <location>
        <begin position="56"/>
        <end position="78"/>
    </location>
</feature>
<evidence type="ECO:0000256" key="7">
    <source>
        <dbReference type="SAM" id="Phobius"/>
    </source>
</evidence>
<evidence type="ECO:0000313" key="10">
    <source>
        <dbReference type="Proteomes" id="UP000285780"/>
    </source>
</evidence>
<keyword evidence="2 7" id="KW-0812">Transmembrane</keyword>
<dbReference type="AlphaFoldDB" id="A0A420E145"/>
<keyword evidence="5" id="KW-0443">Lipid metabolism</keyword>
<dbReference type="InterPro" id="IPR051689">
    <property type="entry name" value="Sterol_desaturase/TMEM195"/>
</dbReference>
<sequence>MLSNSININSLFNQDILYYWSTPFFILVIFLEMFFSYRARVKNYEFKDTATNLYFALINFSLDLLMKGISFFVLSYFYQNRIIDWEGNQYWAYWTLAFLGQDFLYYLQHYFDHSSRFFWAIHVTHHNSEYYNISTGFRSSVLQPLYRYIFFIPLAFLGIEALHIIFAYAMIQNYGTLCHTNFINNKFSKWWGILFVTPSHHRVHHASNIKYLDKNMGMFLIIWDKIFGTFQAEEDEENYEKLKYGLTKPLEDKGPINIIFHEWKEIYNDFFHRKKYLPLRVRLKYVFMPPGWSHDGSSKTSKELQRELKNTTQEIRLEKIKVE</sequence>
<dbReference type="InterPro" id="IPR006694">
    <property type="entry name" value="Fatty_acid_hydroxylase"/>
</dbReference>
<feature type="transmembrane region" description="Helical" evidence="7">
    <location>
        <begin position="148"/>
        <end position="171"/>
    </location>
</feature>
<evidence type="ECO:0000259" key="8">
    <source>
        <dbReference type="Pfam" id="PF04116"/>
    </source>
</evidence>
<evidence type="ECO:0000256" key="1">
    <source>
        <dbReference type="ARBA" id="ARBA00004127"/>
    </source>
</evidence>
<organism evidence="9 10">
    <name type="scientific">Tenacibaculum lutimaris</name>
    <dbReference type="NCBI Taxonomy" id="285258"/>
    <lineage>
        <taxon>Bacteria</taxon>
        <taxon>Pseudomonadati</taxon>
        <taxon>Bacteroidota</taxon>
        <taxon>Flavobacteriia</taxon>
        <taxon>Flavobacteriales</taxon>
        <taxon>Flavobacteriaceae</taxon>
        <taxon>Tenacibaculum</taxon>
    </lineage>
</organism>
<dbReference type="GO" id="GO:0005506">
    <property type="term" value="F:iron ion binding"/>
    <property type="evidence" value="ECO:0007669"/>
    <property type="project" value="InterPro"/>
</dbReference>
<feature type="transmembrane region" description="Helical" evidence="7">
    <location>
        <begin position="90"/>
        <end position="107"/>
    </location>
</feature>
<evidence type="ECO:0000256" key="6">
    <source>
        <dbReference type="ARBA" id="ARBA00023136"/>
    </source>
</evidence>
<dbReference type="GO" id="GO:0008610">
    <property type="term" value="P:lipid biosynthetic process"/>
    <property type="evidence" value="ECO:0007669"/>
    <property type="project" value="InterPro"/>
</dbReference>
<dbReference type="GO" id="GO:0050479">
    <property type="term" value="F:glyceryl-ether monooxygenase activity"/>
    <property type="evidence" value="ECO:0007669"/>
    <property type="project" value="TreeGrafter"/>
</dbReference>
<evidence type="ECO:0000313" key="9">
    <source>
        <dbReference type="EMBL" id="RKF03623.1"/>
    </source>
</evidence>
<dbReference type="Proteomes" id="UP000285780">
    <property type="component" value="Unassembled WGS sequence"/>
</dbReference>
<feature type="transmembrane region" description="Helical" evidence="7">
    <location>
        <begin position="16"/>
        <end position="35"/>
    </location>
</feature>
<protein>
    <submittedName>
        <fullName evidence="9">Sterol desaturase/sphingolipid hydroxylase (Fatty acid hydroxylase superfamily)</fullName>
    </submittedName>
</protein>
<dbReference type="GO" id="GO:0006643">
    <property type="term" value="P:membrane lipid metabolic process"/>
    <property type="evidence" value="ECO:0007669"/>
    <property type="project" value="TreeGrafter"/>
</dbReference>
<accession>A0A420E145</accession>
<evidence type="ECO:0000256" key="4">
    <source>
        <dbReference type="ARBA" id="ARBA00023002"/>
    </source>
</evidence>
<dbReference type="PANTHER" id="PTHR21624">
    <property type="entry name" value="STEROL DESATURASE-RELATED PROTEIN"/>
    <property type="match status" value="1"/>
</dbReference>
<dbReference type="EMBL" id="RAQM01000009">
    <property type="protein sequence ID" value="RKF03623.1"/>
    <property type="molecule type" value="Genomic_DNA"/>
</dbReference>
<evidence type="ECO:0000256" key="5">
    <source>
        <dbReference type="ARBA" id="ARBA00023098"/>
    </source>
</evidence>
<comment type="subcellular location">
    <subcellularLocation>
        <location evidence="1">Endomembrane system</location>
        <topology evidence="1">Multi-pass membrane protein</topology>
    </subcellularLocation>
</comment>
<keyword evidence="4" id="KW-0560">Oxidoreductase</keyword>
<feature type="domain" description="Fatty acid hydroxylase" evidence="8">
    <location>
        <begin position="94"/>
        <end position="229"/>
    </location>
</feature>
<gene>
    <name evidence="9" type="ORF">C8N26_2013</name>
</gene>
<evidence type="ECO:0000256" key="3">
    <source>
        <dbReference type="ARBA" id="ARBA00022989"/>
    </source>
</evidence>
<keyword evidence="10" id="KW-1185">Reference proteome</keyword>
<dbReference type="Pfam" id="PF04116">
    <property type="entry name" value="FA_hydroxylase"/>
    <property type="match status" value="1"/>
</dbReference>
<evidence type="ECO:0000256" key="2">
    <source>
        <dbReference type="ARBA" id="ARBA00022692"/>
    </source>
</evidence>
<dbReference type="PANTHER" id="PTHR21624:SF1">
    <property type="entry name" value="ALKYLGLYCEROL MONOOXYGENASE"/>
    <property type="match status" value="1"/>
</dbReference>
<name>A0A420E145_9FLAO</name>
<dbReference type="GO" id="GO:0012505">
    <property type="term" value="C:endomembrane system"/>
    <property type="evidence" value="ECO:0007669"/>
    <property type="project" value="UniProtKB-SubCell"/>
</dbReference>
<comment type="caution">
    <text evidence="9">The sequence shown here is derived from an EMBL/GenBank/DDBJ whole genome shotgun (WGS) entry which is preliminary data.</text>
</comment>
<dbReference type="GO" id="GO:0016020">
    <property type="term" value="C:membrane"/>
    <property type="evidence" value="ECO:0007669"/>
    <property type="project" value="GOC"/>
</dbReference>
<keyword evidence="3 7" id="KW-1133">Transmembrane helix</keyword>
<reference evidence="9 10" key="1">
    <citation type="submission" date="2018-09" db="EMBL/GenBank/DDBJ databases">
        <title>Genomic Encyclopedia of Archaeal and Bacterial Type Strains, Phase II (KMG-II): from individual species to whole genera.</title>
        <authorList>
            <person name="Goeker M."/>
        </authorList>
    </citation>
    <scope>NUCLEOTIDE SEQUENCE [LARGE SCALE GENOMIC DNA]</scope>
    <source>
        <strain evidence="9 10">DSM 16505</strain>
    </source>
</reference>
<keyword evidence="6 7" id="KW-0472">Membrane</keyword>
<proteinExistence type="predicted"/>